<evidence type="ECO:0000256" key="1">
    <source>
        <dbReference type="SAM" id="Phobius"/>
    </source>
</evidence>
<evidence type="ECO:0000313" key="2">
    <source>
        <dbReference type="EMBL" id="HGB30786.1"/>
    </source>
</evidence>
<gene>
    <name evidence="2" type="ORF">ENV35_02775</name>
</gene>
<keyword evidence="1" id="KW-0812">Transmembrane</keyword>
<proteinExistence type="predicted"/>
<dbReference type="EMBL" id="DTGA01000063">
    <property type="protein sequence ID" value="HGB30786.1"/>
    <property type="molecule type" value="Genomic_DNA"/>
</dbReference>
<organism evidence="2">
    <name type="scientific">Dictyoglomus turgidum</name>
    <dbReference type="NCBI Taxonomy" id="513050"/>
    <lineage>
        <taxon>Bacteria</taxon>
        <taxon>Pseudomonadati</taxon>
        <taxon>Dictyoglomota</taxon>
        <taxon>Dictyoglomia</taxon>
        <taxon>Dictyoglomales</taxon>
        <taxon>Dictyoglomaceae</taxon>
        <taxon>Dictyoglomus</taxon>
    </lineage>
</organism>
<sequence length="155" mass="17564">MNKKFFIKKFLDFIVYTTLAIVSFILTAFSYLLGGLEAILFENVSLYTELIKSSFTLAGFGLTSIAFFHKENKDIARRFALPTFCFLLAGLFLFANMYLHTLSKLSIKGELLTFTLIIGGLGISLFFTALTILIYDIFKVFALFGFLKKQVKSKK</sequence>
<accession>A0A7C3WLR4</accession>
<feature type="transmembrane region" description="Helical" evidence="1">
    <location>
        <begin position="12"/>
        <end position="34"/>
    </location>
</feature>
<name>A0A7C3WLR4_9BACT</name>
<keyword evidence="1" id="KW-0472">Membrane</keyword>
<feature type="transmembrane region" description="Helical" evidence="1">
    <location>
        <begin position="79"/>
        <end position="99"/>
    </location>
</feature>
<reference evidence="2" key="1">
    <citation type="journal article" date="2020" name="mSystems">
        <title>Genome- and Community-Level Interaction Insights into Carbon Utilization and Element Cycling Functions of Hydrothermarchaeota in Hydrothermal Sediment.</title>
        <authorList>
            <person name="Zhou Z."/>
            <person name="Liu Y."/>
            <person name="Xu W."/>
            <person name="Pan J."/>
            <person name="Luo Z.H."/>
            <person name="Li M."/>
        </authorList>
    </citation>
    <scope>NUCLEOTIDE SEQUENCE [LARGE SCALE GENOMIC DNA]</scope>
    <source>
        <strain evidence="2">SpSt-751</strain>
    </source>
</reference>
<protein>
    <submittedName>
        <fullName evidence="2">Uncharacterized protein</fullName>
    </submittedName>
</protein>
<dbReference type="AlphaFoldDB" id="A0A7C3WLR4"/>
<feature type="transmembrane region" description="Helical" evidence="1">
    <location>
        <begin position="111"/>
        <end position="138"/>
    </location>
</feature>
<keyword evidence="1" id="KW-1133">Transmembrane helix</keyword>
<feature type="transmembrane region" description="Helical" evidence="1">
    <location>
        <begin position="46"/>
        <end position="67"/>
    </location>
</feature>
<comment type="caution">
    <text evidence="2">The sequence shown here is derived from an EMBL/GenBank/DDBJ whole genome shotgun (WGS) entry which is preliminary data.</text>
</comment>